<dbReference type="AlphaFoldDB" id="A0A839T2S3"/>
<dbReference type="Pfam" id="PF10832">
    <property type="entry name" value="YhfG"/>
    <property type="match status" value="1"/>
</dbReference>
<sequence>MEKLSLQAKKAYFAKQRKSNYAASLRLEGFKASLNDSDHPLPTREAALNAVRQTKA</sequence>
<name>A0A839T2S3_AZOMA</name>
<proteinExistence type="predicted"/>
<protein>
    <recommendedName>
        <fullName evidence="3">DUF2559 domain-containing protein</fullName>
    </recommendedName>
</protein>
<accession>A0A839T2S3</accession>
<dbReference type="Proteomes" id="UP000549250">
    <property type="component" value="Unassembled WGS sequence"/>
</dbReference>
<dbReference type="RefSeq" id="WP_183166237.1">
    <property type="nucleotide sequence ID" value="NZ_JACHXI010000006.1"/>
</dbReference>
<dbReference type="EMBL" id="JACHXI010000006">
    <property type="protein sequence ID" value="MBB3103299.1"/>
    <property type="molecule type" value="Genomic_DNA"/>
</dbReference>
<evidence type="ECO:0000313" key="2">
    <source>
        <dbReference type="Proteomes" id="UP000549250"/>
    </source>
</evidence>
<keyword evidence="2" id="KW-1185">Reference proteome</keyword>
<gene>
    <name evidence="1" type="ORF">FHR87_001694</name>
</gene>
<organism evidence="1 2">
    <name type="scientific">Azomonas macrocytogenes</name>
    <name type="common">Azotobacter macrocytogenes</name>
    <dbReference type="NCBI Taxonomy" id="69962"/>
    <lineage>
        <taxon>Bacteria</taxon>
        <taxon>Pseudomonadati</taxon>
        <taxon>Pseudomonadota</taxon>
        <taxon>Gammaproteobacteria</taxon>
        <taxon>Pseudomonadales</taxon>
        <taxon>Pseudomonadaceae</taxon>
        <taxon>Azomonas</taxon>
    </lineage>
</organism>
<comment type="caution">
    <text evidence="1">The sequence shown here is derived from an EMBL/GenBank/DDBJ whole genome shotgun (WGS) entry which is preliminary data.</text>
</comment>
<reference evidence="1 2" key="1">
    <citation type="submission" date="2020-08" db="EMBL/GenBank/DDBJ databases">
        <title>Genomic Encyclopedia of Type Strains, Phase III (KMG-III): the genomes of soil and plant-associated and newly described type strains.</title>
        <authorList>
            <person name="Whitman W."/>
        </authorList>
    </citation>
    <scope>NUCLEOTIDE SEQUENCE [LARGE SCALE GENOMIC DNA]</scope>
    <source>
        <strain evidence="1 2">CECT 4462</strain>
    </source>
</reference>
<evidence type="ECO:0008006" key="3">
    <source>
        <dbReference type="Google" id="ProtNLM"/>
    </source>
</evidence>
<dbReference type="InterPro" id="IPR022541">
    <property type="entry name" value="YhfG"/>
</dbReference>
<evidence type="ECO:0000313" key="1">
    <source>
        <dbReference type="EMBL" id="MBB3103299.1"/>
    </source>
</evidence>